<protein>
    <recommendedName>
        <fullName evidence="2">Lipid II isoglutaminyl synthase (glutamine-hydrolyzing) subunit GatD</fullName>
        <ecNumber evidence="2">6.3.5.13</ecNumber>
    </recommendedName>
    <alternativeName>
        <fullName evidence="2">Lipid II isoglutaminyl synthase glutaminase subunit</fullName>
        <ecNumber evidence="2">3.5.1.2</ecNumber>
    </alternativeName>
</protein>
<comment type="similarity">
    <text evidence="2">Belongs to the CobB/CobQ family. GatD subfamily.</text>
</comment>
<dbReference type="InterPro" id="IPR043702">
    <property type="entry name" value="Lipid_II_synth_GatD"/>
</dbReference>
<dbReference type="PANTHER" id="PTHR21343:SF9">
    <property type="entry name" value="LIPID II ISOGLUTAMINYL SYNTHASE (GLUTAMINE-HYDROLYZING) SUBUNIT GATD"/>
    <property type="match status" value="1"/>
</dbReference>
<dbReference type="SUPFAM" id="SSF52317">
    <property type="entry name" value="Class I glutamine amidotransferase-like"/>
    <property type="match status" value="1"/>
</dbReference>
<dbReference type="HAMAP" id="MF_02213">
    <property type="entry name" value="Lipid_II_synth_GatD"/>
    <property type="match status" value="1"/>
</dbReference>
<keyword evidence="2" id="KW-0573">Peptidoglycan synthesis</keyword>
<dbReference type="InterPro" id="IPR033949">
    <property type="entry name" value="CobQ_GATase1"/>
</dbReference>
<evidence type="ECO:0000259" key="3">
    <source>
        <dbReference type="Pfam" id="PF07685"/>
    </source>
</evidence>
<dbReference type="Gene3D" id="3.40.50.880">
    <property type="match status" value="1"/>
</dbReference>
<sequence length="246" mass="27920">MELLLYHFCPDTLNLYGDRGNIICLRKRCEWRGITVRVEEIKNPDEVRGSGCDIFMIGGGSDREQAIATNRLAPLVKEIKAWVEDGVSALTVCGGYQFLGEYYETKNGEKLEGMGILPFYTKADEDRLMTNILVESETFGKVVGFENHGGMTYHDFPTLGKVINGFGNNEESGEEGLHYHNLIGTYLHGPILPKNPKIADYLIEKAYERKTGRKLEPLEDELEKLANQTVWNKFLTSKRTKYKNEV</sequence>
<evidence type="ECO:0000256" key="2">
    <source>
        <dbReference type="HAMAP-Rule" id="MF_02213"/>
    </source>
</evidence>
<keyword evidence="2" id="KW-0378">Hydrolase</keyword>
<dbReference type="InterPro" id="IPR011698">
    <property type="entry name" value="GATase_3"/>
</dbReference>
<name>A0ABT9Y1B0_9BACI</name>
<dbReference type="EC" id="3.5.1.2" evidence="2"/>
<feature type="domain" description="CobB/CobQ-like glutamine amidotransferase" evidence="3">
    <location>
        <begin position="7"/>
        <end position="195"/>
    </location>
</feature>
<evidence type="ECO:0000256" key="1">
    <source>
        <dbReference type="ARBA" id="ARBA00022962"/>
    </source>
</evidence>
<accession>A0ABT9Y1B0</accession>
<dbReference type="Proteomes" id="UP001224122">
    <property type="component" value="Unassembled WGS sequence"/>
</dbReference>
<dbReference type="PANTHER" id="PTHR21343">
    <property type="entry name" value="DETHIOBIOTIN SYNTHETASE"/>
    <property type="match status" value="1"/>
</dbReference>
<keyword evidence="2" id="KW-0436">Ligase</keyword>
<feature type="active site" evidence="2">
    <location>
        <position position="188"/>
    </location>
</feature>
<dbReference type="EC" id="6.3.5.13" evidence="2"/>
<comment type="caution">
    <text evidence="4">The sequence shown here is derived from an EMBL/GenBank/DDBJ whole genome shotgun (WGS) entry which is preliminary data.</text>
</comment>
<keyword evidence="2" id="KW-0133">Cell shape</keyword>
<comment type="function">
    <text evidence="2">The lipid II isoglutaminyl synthase complex catalyzes the formation of alpha-D-isoglutamine in the cell wall lipid II stem peptide. The GatD subunit catalyzes the hydrolysis of glutamine to glutamate and ammonia. The resulting ammonia molecule is channeled to the active site of MurT.</text>
</comment>
<evidence type="ECO:0000313" key="4">
    <source>
        <dbReference type="EMBL" id="MDQ0201604.1"/>
    </source>
</evidence>
<keyword evidence="2" id="KW-0961">Cell wall biogenesis/degradation</keyword>
<dbReference type="EMBL" id="JAUSTW010000010">
    <property type="protein sequence ID" value="MDQ0201604.1"/>
    <property type="molecule type" value="Genomic_DNA"/>
</dbReference>
<organism evidence="4 5">
    <name type="scientific">Neobacillus ginsengisoli</name>
    <dbReference type="NCBI Taxonomy" id="904295"/>
    <lineage>
        <taxon>Bacteria</taxon>
        <taxon>Bacillati</taxon>
        <taxon>Bacillota</taxon>
        <taxon>Bacilli</taxon>
        <taxon>Bacillales</taxon>
        <taxon>Bacillaceae</taxon>
        <taxon>Neobacillus</taxon>
    </lineage>
</organism>
<keyword evidence="1 2" id="KW-0315">Glutamine amidotransferase</keyword>
<keyword evidence="5" id="KW-1185">Reference proteome</keyword>
<comment type="catalytic activity">
    <reaction evidence="2">
        <text>beta-D-GlcNAc-(1-&gt;4)-Mur2Ac(oyl-L-Ala-gamma-D-Glu-L-Lys-D-Ala-D-Ala)-di-trans,octa-cis-undecaprenyl diphosphate + L-glutamine + ATP + H2O = beta-D-GlcNAc-(1-&gt;4)-Mur2Ac(oyl-L-Ala-D-isoglutaminyl-L-Lys-D-Ala-D-Ala)-di-trans,octa-cis-undecaprenyl diphosphate + L-glutamate + ADP + phosphate + H(+)</text>
        <dbReference type="Rhea" id="RHEA:57928"/>
        <dbReference type="ChEBI" id="CHEBI:15377"/>
        <dbReference type="ChEBI" id="CHEBI:15378"/>
        <dbReference type="ChEBI" id="CHEBI:29985"/>
        <dbReference type="ChEBI" id="CHEBI:30616"/>
        <dbReference type="ChEBI" id="CHEBI:43474"/>
        <dbReference type="ChEBI" id="CHEBI:58359"/>
        <dbReference type="ChEBI" id="CHEBI:60033"/>
        <dbReference type="ChEBI" id="CHEBI:62233"/>
        <dbReference type="ChEBI" id="CHEBI:456216"/>
        <dbReference type="EC" id="6.3.5.13"/>
    </reaction>
</comment>
<evidence type="ECO:0000313" key="5">
    <source>
        <dbReference type="Proteomes" id="UP001224122"/>
    </source>
</evidence>
<comment type="catalytic activity">
    <reaction evidence="2">
        <text>L-glutamine + H2O = L-glutamate + NH4(+)</text>
        <dbReference type="Rhea" id="RHEA:15889"/>
        <dbReference type="ChEBI" id="CHEBI:15377"/>
        <dbReference type="ChEBI" id="CHEBI:28938"/>
        <dbReference type="ChEBI" id="CHEBI:29985"/>
        <dbReference type="ChEBI" id="CHEBI:58359"/>
        <dbReference type="EC" id="3.5.1.2"/>
    </reaction>
</comment>
<feature type="binding site" evidence="2">
    <location>
        <position position="127"/>
    </location>
    <ligand>
        <name>substrate</name>
    </ligand>
</feature>
<dbReference type="Pfam" id="PF07685">
    <property type="entry name" value="GATase_3"/>
    <property type="match status" value="1"/>
</dbReference>
<comment type="pathway">
    <text evidence="2">Cell wall biogenesis; peptidoglycan biosynthesis.</text>
</comment>
<feature type="active site" description="Nucleophile" evidence="2">
    <location>
        <position position="93"/>
    </location>
</feature>
<dbReference type="PROSITE" id="PS51274">
    <property type="entry name" value="GATASE_COBBQ"/>
    <property type="match status" value="1"/>
</dbReference>
<comment type="subunit">
    <text evidence="2">Forms a heterodimer with MurT.</text>
</comment>
<dbReference type="InterPro" id="IPR029062">
    <property type="entry name" value="Class_I_gatase-like"/>
</dbReference>
<reference evidence="4 5" key="1">
    <citation type="submission" date="2023-07" db="EMBL/GenBank/DDBJ databases">
        <title>Genomic Encyclopedia of Type Strains, Phase IV (KMG-IV): sequencing the most valuable type-strain genomes for metagenomic binning, comparative biology and taxonomic classification.</title>
        <authorList>
            <person name="Goeker M."/>
        </authorList>
    </citation>
    <scope>NUCLEOTIDE SEQUENCE [LARGE SCALE GENOMIC DNA]</scope>
    <source>
        <strain evidence="4 5">DSM 27594</strain>
    </source>
</reference>
<dbReference type="CDD" id="cd01750">
    <property type="entry name" value="GATase1_CobQ"/>
    <property type="match status" value="1"/>
</dbReference>
<gene>
    <name evidence="2" type="primary">gatD</name>
    <name evidence="4" type="ORF">J2S10_004812</name>
</gene>
<proteinExistence type="inferred from homology"/>